<evidence type="ECO:0000256" key="1">
    <source>
        <dbReference type="ARBA" id="ARBA00004651"/>
    </source>
</evidence>
<dbReference type="GO" id="GO:0005886">
    <property type="term" value="C:plasma membrane"/>
    <property type="evidence" value="ECO:0007669"/>
    <property type="project" value="UniProtKB-SubCell"/>
</dbReference>
<sequence length="155" mass="16719">MNKYFFLMAAIVAEVTGTTLMKFTDGFTRLWPSLGTIVCYSASFWLLSRTLTYIPVGIAYAIWSGIGIVLISLLGWLVHGQRLDLPAIIGMGLICAGVLVINLLSGSTPPIKRVAGENGCKKTRLVIGFFYRSGTELVALTGMKQSVSAVDNPDV</sequence>
<dbReference type="GO" id="GO:1990961">
    <property type="term" value="P:xenobiotic detoxification by transmembrane export across the plasma membrane"/>
    <property type="evidence" value="ECO:0007669"/>
    <property type="project" value="UniProtKB-ARBA"/>
</dbReference>
<dbReference type="AlphaFoldDB" id="A0A3R1AVX0"/>
<keyword evidence="6 9" id="KW-0472">Membrane</keyword>
<name>A0A3R1AVX0_SALET</name>
<keyword evidence="4 8" id="KW-0812">Transmembrane</keyword>
<feature type="transmembrane region" description="Helical" evidence="9">
    <location>
        <begin position="59"/>
        <end position="79"/>
    </location>
</feature>
<feature type="transmembrane region" description="Helical" evidence="9">
    <location>
        <begin position="85"/>
        <end position="104"/>
    </location>
</feature>
<proteinExistence type="inferred from homology"/>
<dbReference type="GO" id="GO:0015199">
    <property type="term" value="F:amino-acid betaine transmembrane transporter activity"/>
    <property type="evidence" value="ECO:0007669"/>
    <property type="project" value="TreeGrafter"/>
</dbReference>
<comment type="subcellular location">
    <subcellularLocation>
        <location evidence="1 8">Cell membrane</location>
        <topology evidence="1 8">Multi-pass membrane protein</topology>
    </subcellularLocation>
</comment>
<comment type="caution">
    <text evidence="10">The sequence shown here is derived from an EMBL/GenBank/DDBJ whole genome shotgun (WGS) entry which is preliminary data.</text>
</comment>
<protein>
    <submittedName>
        <fullName evidence="10">EmrE family multidrug efflux SMR transporter</fullName>
    </submittedName>
</protein>
<dbReference type="GO" id="GO:0015220">
    <property type="term" value="F:choline transmembrane transporter activity"/>
    <property type="evidence" value="ECO:0007669"/>
    <property type="project" value="TreeGrafter"/>
</dbReference>
<keyword evidence="2" id="KW-0813">Transport</keyword>
<dbReference type="PANTHER" id="PTHR30561:SF1">
    <property type="entry name" value="MULTIDRUG TRANSPORTER EMRE"/>
    <property type="match status" value="1"/>
</dbReference>
<dbReference type="FunFam" id="1.10.3730.20:FF:000001">
    <property type="entry name" value="Quaternary ammonium compound resistance transporter SugE"/>
    <property type="match status" value="1"/>
</dbReference>
<evidence type="ECO:0000256" key="2">
    <source>
        <dbReference type="ARBA" id="ARBA00022448"/>
    </source>
</evidence>
<comment type="similarity">
    <text evidence="7 8">Belongs to the drug/metabolite transporter (DMT) superfamily. Small multidrug resistance (SMR) (TC 2.A.7.1) family.</text>
</comment>
<dbReference type="Gene3D" id="1.10.3730.20">
    <property type="match status" value="1"/>
</dbReference>
<dbReference type="Pfam" id="PF00893">
    <property type="entry name" value="Multi_Drug_Res"/>
    <property type="match status" value="1"/>
</dbReference>
<evidence type="ECO:0000256" key="3">
    <source>
        <dbReference type="ARBA" id="ARBA00022475"/>
    </source>
</evidence>
<dbReference type="InterPro" id="IPR037185">
    <property type="entry name" value="EmrE-like"/>
</dbReference>
<evidence type="ECO:0000256" key="7">
    <source>
        <dbReference type="ARBA" id="ARBA00038032"/>
    </source>
</evidence>
<dbReference type="InterPro" id="IPR045324">
    <property type="entry name" value="Small_multidrug_res"/>
</dbReference>
<dbReference type="InterPro" id="IPR000390">
    <property type="entry name" value="Small_drug/metabolite_transptr"/>
</dbReference>
<dbReference type="GO" id="GO:0031460">
    <property type="term" value="P:glycine betaine transport"/>
    <property type="evidence" value="ECO:0007669"/>
    <property type="project" value="TreeGrafter"/>
</dbReference>
<evidence type="ECO:0000313" key="10">
    <source>
        <dbReference type="EMBL" id="MML54678.1"/>
    </source>
</evidence>
<evidence type="ECO:0000256" key="5">
    <source>
        <dbReference type="ARBA" id="ARBA00022989"/>
    </source>
</evidence>
<feature type="transmembrane region" description="Helical" evidence="9">
    <location>
        <begin position="27"/>
        <end position="47"/>
    </location>
</feature>
<dbReference type="PANTHER" id="PTHR30561">
    <property type="entry name" value="SMR FAMILY PROTON-DEPENDENT DRUG EFFLUX TRANSPORTER SUGE"/>
    <property type="match status" value="1"/>
</dbReference>
<evidence type="ECO:0000256" key="4">
    <source>
        <dbReference type="ARBA" id="ARBA00022692"/>
    </source>
</evidence>
<dbReference type="NCBIfam" id="NF007087">
    <property type="entry name" value="PRK09541.1"/>
    <property type="match status" value="1"/>
</dbReference>
<reference evidence="10" key="1">
    <citation type="submission" date="2018-09" db="EMBL/GenBank/DDBJ databases">
        <authorList>
            <person name="Ashton P.M."/>
            <person name="Dallman T."/>
            <person name="Nair S."/>
            <person name="De Pinna E."/>
            <person name="Peters T."/>
            <person name="Grant K."/>
        </authorList>
    </citation>
    <scope>NUCLEOTIDE SEQUENCE [LARGE SCALE GENOMIC DNA]</scope>
    <source>
        <strain evidence="10">598938</strain>
    </source>
</reference>
<dbReference type="SUPFAM" id="SSF103481">
    <property type="entry name" value="Multidrug resistance efflux transporter EmrE"/>
    <property type="match status" value="1"/>
</dbReference>
<dbReference type="GO" id="GO:0015297">
    <property type="term" value="F:antiporter activity"/>
    <property type="evidence" value="ECO:0007669"/>
    <property type="project" value="TreeGrafter"/>
</dbReference>
<evidence type="ECO:0000256" key="6">
    <source>
        <dbReference type="ARBA" id="ARBA00023136"/>
    </source>
</evidence>
<gene>
    <name evidence="10" type="ORF">D7N80_15410</name>
</gene>
<dbReference type="Proteomes" id="UP000885348">
    <property type="component" value="Unassembled WGS sequence"/>
</dbReference>
<organism evidence="10">
    <name type="scientific">Salmonella enterica I</name>
    <dbReference type="NCBI Taxonomy" id="59201"/>
    <lineage>
        <taxon>Bacteria</taxon>
        <taxon>Pseudomonadati</taxon>
        <taxon>Pseudomonadota</taxon>
        <taxon>Gammaproteobacteria</taxon>
        <taxon>Enterobacterales</taxon>
        <taxon>Enterobacteriaceae</taxon>
        <taxon>Salmonella</taxon>
    </lineage>
</organism>
<evidence type="ECO:0000256" key="8">
    <source>
        <dbReference type="RuleBase" id="RU003942"/>
    </source>
</evidence>
<keyword evidence="3" id="KW-1003">Cell membrane</keyword>
<keyword evidence="5 9" id="KW-1133">Transmembrane helix</keyword>
<dbReference type="EMBL" id="RVVJ01000017">
    <property type="protein sequence ID" value="MML54678.1"/>
    <property type="molecule type" value="Genomic_DNA"/>
</dbReference>
<accession>A0A3R1AVX0</accession>
<evidence type="ECO:0000256" key="9">
    <source>
        <dbReference type="SAM" id="Phobius"/>
    </source>
</evidence>